<reference evidence="4" key="1">
    <citation type="submission" date="2017-10" db="EMBL/GenBank/DDBJ databases">
        <authorList>
            <person name="Frank J."/>
        </authorList>
    </citation>
    <scope>NUCLEOTIDE SEQUENCE [LARGE SCALE GENOMIC DNA]</scope>
</reference>
<dbReference type="GO" id="GO:0052621">
    <property type="term" value="F:diguanylate cyclase activity"/>
    <property type="evidence" value="ECO:0007669"/>
    <property type="project" value="UniProtKB-EC"/>
</dbReference>
<dbReference type="Gene3D" id="1.10.3210.10">
    <property type="entry name" value="Hypothetical protein af1432"/>
    <property type="match status" value="1"/>
</dbReference>
<dbReference type="AlphaFoldDB" id="A0A2C9CDV2"/>
<dbReference type="KEGG" id="kst:KSMBR1_0391"/>
<dbReference type="Gene3D" id="3.30.70.270">
    <property type="match status" value="1"/>
</dbReference>
<protein>
    <recommendedName>
        <fullName evidence="1">diguanylate cyclase</fullName>
        <ecNumber evidence="1">2.7.7.65</ecNumber>
    </recommendedName>
</protein>
<dbReference type="InterPro" id="IPR013976">
    <property type="entry name" value="HDOD"/>
</dbReference>
<dbReference type="PANTHER" id="PTHR45138:SF9">
    <property type="entry name" value="DIGUANYLATE CYCLASE DGCM-RELATED"/>
    <property type="match status" value="1"/>
</dbReference>
<organism evidence="3 4">
    <name type="scientific">Kuenenia stuttgartiensis</name>
    <dbReference type="NCBI Taxonomy" id="174633"/>
    <lineage>
        <taxon>Bacteria</taxon>
        <taxon>Pseudomonadati</taxon>
        <taxon>Planctomycetota</taxon>
        <taxon>Candidatus Brocadiia</taxon>
        <taxon>Candidatus Brocadiales</taxon>
        <taxon>Candidatus Brocadiaceae</taxon>
        <taxon>Candidatus Kuenenia</taxon>
    </lineage>
</organism>
<dbReference type="CDD" id="cd01949">
    <property type="entry name" value="GGDEF"/>
    <property type="match status" value="1"/>
</dbReference>
<evidence type="ECO:0000313" key="3">
    <source>
        <dbReference type="EMBL" id="SOH02907.1"/>
    </source>
</evidence>
<gene>
    <name evidence="3" type="ORF">KSMBR1_0391</name>
</gene>
<dbReference type="PROSITE" id="PS51833">
    <property type="entry name" value="HDOD"/>
    <property type="match status" value="1"/>
</dbReference>
<dbReference type="FunFam" id="3.30.70.270:FF:000001">
    <property type="entry name" value="Diguanylate cyclase domain protein"/>
    <property type="match status" value="1"/>
</dbReference>
<dbReference type="InterPro" id="IPR029787">
    <property type="entry name" value="Nucleotide_cyclase"/>
</dbReference>
<dbReference type="EC" id="2.7.7.65" evidence="1"/>
<evidence type="ECO:0000256" key="1">
    <source>
        <dbReference type="ARBA" id="ARBA00012528"/>
    </source>
</evidence>
<keyword evidence="4" id="KW-1185">Reference proteome</keyword>
<dbReference type="NCBIfam" id="TIGR00254">
    <property type="entry name" value="GGDEF"/>
    <property type="match status" value="1"/>
</dbReference>
<dbReference type="OrthoDB" id="243535at2"/>
<dbReference type="PROSITE" id="PS50887">
    <property type="entry name" value="GGDEF"/>
    <property type="match status" value="1"/>
</dbReference>
<dbReference type="Pfam" id="PF00990">
    <property type="entry name" value="GGDEF"/>
    <property type="match status" value="1"/>
</dbReference>
<dbReference type="Pfam" id="PF08668">
    <property type="entry name" value="HDOD"/>
    <property type="match status" value="1"/>
</dbReference>
<proteinExistence type="predicted"/>
<dbReference type="PANTHER" id="PTHR45138">
    <property type="entry name" value="REGULATORY COMPONENTS OF SENSORY TRANSDUCTION SYSTEM"/>
    <property type="match status" value="1"/>
</dbReference>
<dbReference type="SUPFAM" id="SSF109604">
    <property type="entry name" value="HD-domain/PDEase-like"/>
    <property type="match status" value="1"/>
</dbReference>
<dbReference type="RefSeq" id="WP_099323814.1">
    <property type="nucleotide sequence ID" value="NZ_LT934425.1"/>
</dbReference>
<dbReference type="SMART" id="SM00267">
    <property type="entry name" value="GGDEF"/>
    <property type="match status" value="1"/>
</dbReference>
<sequence>MKKEDILKDILKSPDLPTLPSVASEIISLTSKEETSVKEIAGMLSKDVSLSAKVLKIANSAYYGFAYKISTIQQAISCIGINAIRSLVLSFSFLSIKGGNKAELFMYEDFLVKSLATAVVARLIKNKIDNNDLEEIFIAGLLKDIGKLIIASTHPELYDQVAKEAQNSKKNIIEIEQQIIGIDHAQIGYEITKNWCFPDILSVPIQHHHFPEKNKGDDKKAQLYTNVIYFSGLVSNILYSNEPNKYYDTFIKEMKVNLGFSKAVIDDILDKVDLEVVHNANYFGFYIKKPKSIEEILIEANTILSGINLTYDQMNKELVNAKIQMQKAARELEIKNKWLESLANIDGLTEVYNHRYLQIFLERELNRTKRKKGVFCLIMLDVDNFKKFNDNYGHQAGDFILKELCDLLKKGIRTYDILARYGGEEFAIVLPESDLEGALIVAERLRQRVAEHVFADNKEQYKVTISIGVAETKPSIDNLNRSGLIGRADKALLESKKNGKNRITACLDKKK</sequence>
<dbReference type="SUPFAM" id="SSF55073">
    <property type="entry name" value="Nucleotide cyclase"/>
    <property type="match status" value="1"/>
</dbReference>
<comment type="catalytic activity">
    <reaction evidence="2">
        <text>2 GTP = 3',3'-c-di-GMP + 2 diphosphate</text>
        <dbReference type="Rhea" id="RHEA:24898"/>
        <dbReference type="ChEBI" id="CHEBI:33019"/>
        <dbReference type="ChEBI" id="CHEBI:37565"/>
        <dbReference type="ChEBI" id="CHEBI:58805"/>
        <dbReference type="EC" id="2.7.7.65"/>
    </reaction>
</comment>
<evidence type="ECO:0000256" key="2">
    <source>
        <dbReference type="ARBA" id="ARBA00034247"/>
    </source>
</evidence>
<dbReference type="Proteomes" id="UP000221734">
    <property type="component" value="Chromosome Kuenenia_stuttgartiensis_MBR1"/>
</dbReference>
<dbReference type="InterPro" id="IPR000160">
    <property type="entry name" value="GGDEF_dom"/>
</dbReference>
<dbReference type="EMBL" id="LT934425">
    <property type="protein sequence ID" value="SOH02907.1"/>
    <property type="molecule type" value="Genomic_DNA"/>
</dbReference>
<dbReference type="InterPro" id="IPR050469">
    <property type="entry name" value="Diguanylate_Cyclase"/>
</dbReference>
<dbReference type="InterPro" id="IPR043128">
    <property type="entry name" value="Rev_trsase/Diguanyl_cyclase"/>
</dbReference>
<evidence type="ECO:0000313" key="4">
    <source>
        <dbReference type="Proteomes" id="UP000221734"/>
    </source>
</evidence>
<accession>A0A2C9CDV2</accession>
<name>A0A2C9CDV2_KUEST</name>